<dbReference type="Gene3D" id="1.10.10.10">
    <property type="entry name" value="Winged helix-like DNA-binding domain superfamily/Winged helix DNA-binding domain"/>
    <property type="match status" value="1"/>
</dbReference>
<dbReference type="SUPFAM" id="SSF158499">
    <property type="entry name" value="DnaD domain-like"/>
    <property type="match status" value="1"/>
</dbReference>
<dbReference type="Proteomes" id="UP000051084">
    <property type="component" value="Unassembled WGS sequence"/>
</dbReference>
<feature type="domain" description="DnaB/C C-terminal" evidence="3">
    <location>
        <begin position="128"/>
        <end position="200"/>
    </location>
</feature>
<reference evidence="5 6" key="1">
    <citation type="journal article" date="2015" name="Genome Announc.">
        <title>Expanding the biotechnology potential of lactobacilli through comparative genomics of 213 strains and associated genera.</title>
        <authorList>
            <person name="Sun Z."/>
            <person name="Harris H.M."/>
            <person name="McCann A."/>
            <person name="Guo C."/>
            <person name="Argimon S."/>
            <person name="Zhang W."/>
            <person name="Yang X."/>
            <person name="Jeffery I.B."/>
            <person name="Cooney J.C."/>
            <person name="Kagawa T.F."/>
            <person name="Liu W."/>
            <person name="Song Y."/>
            <person name="Salvetti E."/>
            <person name="Wrobel A."/>
            <person name="Rasinkangas P."/>
            <person name="Parkhill J."/>
            <person name="Rea M.C."/>
            <person name="O'Sullivan O."/>
            <person name="Ritari J."/>
            <person name="Douillard F.P."/>
            <person name="Paul Ross R."/>
            <person name="Yang R."/>
            <person name="Briner A.E."/>
            <person name="Felis G.E."/>
            <person name="de Vos W.M."/>
            <person name="Barrangou R."/>
            <person name="Klaenhammer T.R."/>
            <person name="Caufield P.W."/>
            <person name="Cui Y."/>
            <person name="Zhang H."/>
            <person name="O'Toole P.W."/>
        </authorList>
    </citation>
    <scope>NUCLEOTIDE SEQUENCE [LARGE SCALE GENOMIC DNA]</scope>
    <source>
        <strain evidence="5 6">DSM 18793</strain>
    </source>
</reference>
<feature type="region of interest" description="Disordered" evidence="2">
    <location>
        <begin position="201"/>
        <end position="228"/>
    </location>
</feature>
<dbReference type="Pfam" id="PF07261">
    <property type="entry name" value="DnaB_2"/>
    <property type="match status" value="1"/>
</dbReference>
<name>A0A0R1UL93_9LACO</name>
<evidence type="ECO:0000256" key="2">
    <source>
        <dbReference type="SAM" id="MobiDB-lite"/>
    </source>
</evidence>
<dbReference type="Gene3D" id="1.10.10.630">
    <property type="entry name" value="DnaD domain-like"/>
    <property type="match status" value="1"/>
</dbReference>
<evidence type="ECO:0000259" key="4">
    <source>
        <dbReference type="Pfam" id="PF21984"/>
    </source>
</evidence>
<proteinExistence type="inferred from homology"/>
<dbReference type="PANTHER" id="PTHR37293">
    <property type="entry name" value="PHAGE REPLICATION PROTEIN-RELATED"/>
    <property type="match status" value="1"/>
</dbReference>
<dbReference type="EMBL" id="AZGC01000039">
    <property type="protein sequence ID" value="KRL94014.1"/>
    <property type="molecule type" value="Genomic_DNA"/>
</dbReference>
<dbReference type="Pfam" id="PF21984">
    <property type="entry name" value="DnaD_N"/>
    <property type="match status" value="1"/>
</dbReference>
<feature type="domain" description="DnaD N-terminal" evidence="4">
    <location>
        <begin position="13"/>
        <end position="108"/>
    </location>
</feature>
<evidence type="ECO:0000313" key="5">
    <source>
        <dbReference type="EMBL" id="KRL94014.1"/>
    </source>
</evidence>
<sequence length="228" mass="26124">MWQALLAAGSTNINNLLLHHYHDLGMSTSQLMVYLELTSYIDQGVREPSLALIAKHLGTDEQQVGSLIHEMITQHLLAQRLETQPSGKQAAVYDFSLLWERLAQFIEQGGHLTPVATDDQALTREKIFQQIQVEFGRTPSPFELEYINQWIDQDHYPLELIQLALKEAVVNGKYTLKYIDRILLRWQQQNITTPAQVRAEQRRFEQQQPGTDDGDGPVPPIEIIKLNE</sequence>
<accession>A0A0R1UL93</accession>
<dbReference type="InterPro" id="IPR006343">
    <property type="entry name" value="DnaB/C_C"/>
</dbReference>
<dbReference type="AlphaFoldDB" id="A0A0R1UL93"/>
<protein>
    <submittedName>
        <fullName evidence="5">DNA replication protein DnaD</fullName>
    </submittedName>
</protein>
<dbReference type="STRING" id="417373.GCA_001570685_00577"/>
<dbReference type="InterPro" id="IPR034829">
    <property type="entry name" value="DnaD-like_sf"/>
</dbReference>
<dbReference type="NCBIfam" id="TIGR01446">
    <property type="entry name" value="DnaD_dom"/>
    <property type="match status" value="1"/>
</dbReference>
<dbReference type="InterPro" id="IPR053162">
    <property type="entry name" value="DnaD"/>
</dbReference>
<dbReference type="PATRIC" id="fig|1423742.4.peg.1540"/>
<organism evidence="5 6">
    <name type="scientific">Limosilactobacillus equigenerosi DSM 18793 = JCM 14505</name>
    <dbReference type="NCBI Taxonomy" id="1423742"/>
    <lineage>
        <taxon>Bacteria</taxon>
        <taxon>Bacillati</taxon>
        <taxon>Bacillota</taxon>
        <taxon>Bacilli</taxon>
        <taxon>Lactobacillales</taxon>
        <taxon>Lactobacillaceae</taxon>
        <taxon>Limosilactobacillus</taxon>
    </lineage>
</organism>
<evidence type="ECO:0000313" key="6">
    <source>
        <dbReference type="Proteomes" id="UP000051084"/>
    </source>
</evidence>
<dbReference type="InterPro" id="IPR036388">
    <property type="entry name" value="WH-like_DNA-bd_sf"/>
</dbReference>
<comment type="caution">
    <text evidence="5">The sequence shown here is derived from an EMBL/GenBank/DDBJ whole genome shotgun (WGS) entry which is preliminary data.</text>
</comment>
<evidence type="ECO:0000259" key="3">
    <source>
        <dbReference type="Pfam" id="PF07261"/>
    </source>
</evidence>
<keyword evidence="6" id="KW-1185">Reference proteome</keyword>
<comment type="similarity">
    <text evidence="1">Belongs to the DnaB/DnaD family.</text>
</comment>
<evidence type="ECO:0000256" key="1">
    <source>
        <dbReference type="ARBA" id="ARBA00093462"/>
    </source>
</evidence>
<dbReference type="PANTHER" id="PTHR37293:SF6">
    <property type="entry name" value="DNA REPLICATION PROTEIN DNAD"/>
    <property type="match status" value="1"/>
</dbReference>
<gene>
    <name evidence="5" type="ORF">FC21_GL001486</name>
</gene>
<dbReference type="InterPro" id="IPR053843">
    <property type="entry name" value="DnaD_N"/>
</dbReference>